<dbReference type="PANTHER" id="PTHR46211:SF1">
    <property type="entry name" value="GLYCEROPHOSPHODIESTER PHOSPHODIESTERASE, CYTOPLASMIC"/>
    <property type="match status" value="1"/>
</dbReference>
<name>A0A7M1SUS0_9MICO</name>
<dbReference type="Proteomes" id="UP000593758">
    <property type="component" value="Chromosome"/>
</dbReference>
<dbReference type="EMBL" id="CP063169">
    <property type="protein sequence ID" value="QOR71231.1"/>
    <property type="molecule type" value="Genomic_DNA"/>
</dbReference>
<feature type="domain" description="GP-PDE" evidence="1">
    <location>
        <begin position="2"/>
        <end position="239"/>
    </location>
</feature>
<dbReference type="Gene3D" id="3.20.20.190">
    <property type="entry name" value="Phosphatidylinositol (PI) phosphodiesterase"/>
    <property type="match status" value="1"/>
</dbReference>
<dbReference type="AlphaFoldDB" id="A0A7M1SUS0"/>
<dbReference type="GO" id="GO:0008081">
    <property type="term" value="F:phosphoric diester hydrolase activity"/>
    <property type="evidence" value="ECO:0007669"/>
    <property type="project" value="InterPro"/>
</dbReference>
<protein>
    <submittedName>
        <fullName evidence="2">Glycerophosphodiester phosphodiesterase</fullName>
    </submittedName>
</protein>
<proteinExistence type="predicted"/>
<dbReference type="KEGG" id="halt:IM660_02685"/>
<dbReference type="PROSITE" id="PS51704">
    <property type="entry name" value="GP_PDE"/>
    <property type="match status" value="1"/>
</dbReference>
<keyword evidence="3" id="KW-1185">Reference proteome</keyword>
<evidence type="ECO:0000313" key="3">
    <source>
        <dbReference type="Proteomes" id="UP000593758"/>
    </source>
</evidence>
<reference evidence="2 3" key="1">
    <citation type="submission" date="2020-10" db="EMBL/GenBank/DDBJ databases">
        <title>Haloactinobacterium sp. RN3S43, a bacterium isolated from saline soil.</title>
        <authorList>
            <person name="Sun J.-Q."/>
        </authorList>
    </citation>
    <scope>NUCLEOTIDE SEQUENCE [LARGE SCALE GENOMIC DNA]</scope>
    <source>
        <strain evidence="2 3">RN3S43</strain>
    </source>
</reference>
<dbReference type="InterPro" id="IPR030395">
    <property type="entry name" value="GP_PDE_dom"/>
</dbReference>
<organism evidence="2 3">
    <name type="scientific">Ruania alkalisoli</name>
    <dbReference type="NCBI Taxonomy" id="2779775"/>
    <lineage>
        <taxon>Bacteria</taxon>
        <taxon>Bacillati</taxon>
        <taxon>Actinomycetota</taxon>
        <taxon>Actinomycetes</taxon>
        <taxon>Micrococcales</taxon>
        <taxon>Ruaniaceae</taxon>
        <taxon>Ruania</taxon>
    </lineage>
</organism>
<accession>A0A7M1SUS0</accession>
<dbReference type="RefSeq" id="WP_193497896.1">
    <property type="nucleotide sequence ID" value="NZ_CP063169.1"/>
</dbReference>
<sequence length="245" mass="25859">MTQIIAHRGNSSVAPENTLPAFAAAALAGAHMIEIDVQVAVDGSAVVIHDASVDRTTDGAGIVAEMRAMDVRHLDAGEWFDPAYEGTALPFFGDIVSLLLRYPELELLLELKGSWPAEPTQALLAQIEEAGLTDRVLAQSFEVEMLRTLQTLAPAMRRALLVQEADTQALATCAELGAVACNPSSASVIADPSAATRVHEAGMQIYTWTSSEAAEWAPLVAAGVDGIITDRPDRLAGWLAASQAS</sequence>
<dbReference type="SUPFAM" id="SSF51695">
    <property type="entry name" value="PLC-like phosphodiesterases"/>
    <property type="match status" value="1"/>
</dbReference>
<evidence type="ECO:0000313" key="2">
    <source>
        <dbReference type="EMBL" id="QOR71231.1"/>
    </source>
</evidence>
<gene>
    <name evidence="2" type="ORF">IM660_02685</name>
</gene>
<evidence type="ECO:0000259" key="1">
    <source>
        <dbReference type="PROSITE" id="PS51704"/>
    </source>
</evidence>
<dbReference type="PANTHER" id="PTHR46211">
    <property type="entry name" value="GLYCEROPHOSPHORYL DIESTER PHOSPHODIESTERASE"/>
    <property type="match status" value="1"/>
</dbReference>
<dbReference type="GO" id="GO:0006629">
    <property type="term" value="P:lipid metabolic process"/>
    <property type="evidence" value="ECO:0007669"/>
    <property type="project" value="InterPro"/>
</dbReference>
<dbReference type="Pfam" id="PF03009">
    <property type="entry name" value="GDPD"/>
    <property type="match status" value="1"/>
</dbReference>
<dbReference type="InterPro" id="IPR017946">
    <property type="entry name" value="PLC-like_Pdiesterase_TIM-brl"/>
</dbReference>